<dbReference type="InterPro" id="IPR050238">
    <property type="entry name" value="DNA_Rep/Repair_Clamp_Loader"/>
</dbReference>
<dbReference type="Gene3D" id="3.40.50.300">
    <property type="entry name" value="P-loop containing nucleotide triphosphate hydrolases"/>
    <property type="match status" value="1"/>
</dbReference>
<dbReference type="InterPro" id="IPR027417">
    <property type="entry name" value="P-loop_NTPase"/>
</dbReference>
<dbReference type="InterPro" id="IPR003593">
    <property type="entry name" value="AAA+_ATPase"/>
</dbReference>
<dbReference type="InterPro" id="IPR047854">
    <property type="entry name" value="RFC_lid"/>
</dbReference>
<dbReference type="GO" id="GO:0016887">
    <property type="term" value="F:ATP hydrolysis activity"/>
    <property type="evidence" value="ECO:0007669"/>
    <property type="project" value="InterPro"/>
</dbReference>
<dbReference type="GO" id="GO:0006355">
    <property type="term" value="P:regulation of DNA-templated transcription"/>
    <property type="evidence" value="ECO:0007669"/>
    <property type="project" value="InterPro"/>
</dbReference>
<gene>
    <name evidence="7" type="ORF">Hokovirus_3_271</name>
</gene>
<dbReference type="EMBL" id="KY684105">
    <property type="protein sequence ID" value="ARF10998.1"/>
    <property type="molecule type" value="Genomic_DNA"/>
</dbReference>
<comment type="function">
    <text evidence="5">Part of the RFC clamp loader complex which loads the PCNA sliding clamp onto DNA.</text>
</comment>
<dbReference type="GO" id="GO:0006261">
    <property type="term" value="P:DNA-templated DNA replication"/>
    <property type="evidence" value="ECO:0007669"/>
    <property type="project" value="TreeGrafter"/>
</dbReference>
<name>A0A1V0SH82_9VIRU</name>
<dbReference type="PANTHER" id="PTHR11669">
    <property type="entry name" value="REPLICATION FACTOR C / DNA POLYMERASE III GAMMA-TAU SUBUNIT"/>
    <property type="match status" value="1"/>
</dbReference>
<dbReference type="InterPro" id="IPR008921">
    <property type="entry name" value="DNA_pol3_clamp-load_cplx_C"/>
</dbReference>
<evidence type="ECO:0000256" key="1">
    <source>
        <dbReference type="ARBA" id="ARBA00009668"/>
    </source>
</evidence>
<dbReference type="Gene3D" id="1.20.272.10">
    <property type="match status" value="1"/>
</dbReference>
<proteinExistence type="inferred from homology"/>
<dbReference type="CDD" id="cd18140">
    <property type="entry name" value="HLD_clamp_RFC"/>
    <property type="match status" value="1"/>
</dbReference>
<dbReference type="GO" id="GO:0003677">
    <property type="term" value="F:DNA binding"/>
    <property type="evidence" value="ECO:0007669"/>
    <property type="project" value="InterPro"/>
</dbReference>
<dbReference type="Pfam" id="PF00004">
    <property type="entry name" value="AAA"/>
    <property type="match status" value="1"/>
</dbReference>
<dbReference type="CDD" id="cd00009">
    <property type="entry name" value="AAA"/>
    <property type="match status" value="1"/>
</dbReference>
<reference evidence="7" key="1">
    <citation type="journal article" date="2017" name="Science">
        <title>Giant viruses with an expanded complement of translation system components.</title>
        <authorList>
            <person name="Schulz F."/>
            <person name="Yutin N."/>
            <person name="Ivanova N.N."/>
            <person name="Ortega D.R."/>
            <person name="Lee T.K."/>
            <person name="Vierheilig J."/>
            <person name="Daims H."/>
            <person name="Horn M."/>
            <person name="Wagner M."/>
            <person name="Jensen G.J."/>
            <person name="Kyrpides N.C."/>
            <person name="Koonin E.V."/>
            <person name="Woyke T."/>
        </authorList>
    </citation>
    <scope>NUCLEOTIDE SEQUENCE</scope>
    <source>
        <strain evidence="7">HKV1</strain>
    </source>
</reference>
<dbReference type="GO" id="GO:0006281">
    <property type="term" value="P:DNA repair"/>
    <property type="evidence" value="ECO:0007669"/>
    <property type="project" value="TreeGrafter"/>
</dbReference>
<evidence type="ECO:0000256" key="2">
    <source>
        <dbReference type="ARBA" id="ARBA00022705"/>
    </source>
</evidence>
<evidence type="ECO:0000256" key="3">
    <source>
        <dbReference type="ARBA" id="ARBA00022741"/>
    </source>
</evidence>
<sequence length="349" mass="40511">MLNYYDSDSEEYEQIIHTNEKKPWIEKYRPELLDNIIGHEHIISSLQNNIKKKYLPHLLFYGPPGTGKTSTILACAKELYGNNINYMTLQLNASAERGIDVVRKRIKNFIMAKSLCFKDQNIFKLVILDEIDAMTPDAQSILKKLVETHTINARFCLICNYIEKIDFALRSRCTIFRFTVLQKQVLNDKIIDIINKEKITITTKAINTIIDKSNGDMRRIMNQLQSLSMVYKKITDNDVNDFYGYTTSEFINSVVEYLFNSDFKTCYFKILELKKEYSISIGEISIEIFKLFYDKLLKNKCKNAIINNVDDLIIQKIIIEMSIIEQNQNIATNDNIQLASLISAIKKNS</sequence>
<dbReference type="GO" id="GO:0005524">
    <property type="term" value="F:ATP binding"/>
    <property type="evidence" value="ECO:0007669"/>
    <property type="project" value="UniProtKB-KW"/>
</dbReference>
<comment type="similarity">
    <text evidence="1">Belongs to the activator 1 small subunits family. RfcS subfamily.</text>
</comment>
<dbReference type="SMART" id="SM00382">
    <property type="entry name" value="AAA"/>
    <property type="match status" value="1"/>
</dbReference>
<protein>
    <submittedName>
        <fullName evidence="7">Replication factor C small subunit</fullName>
    </submittedName>
</protein>
<evidence type="ECO:0000313" key="7">
    <source>
        <dbReference type="EMBL" id="ARF10998.1"/>
    </source>
</evidence>
<feature type="domain" description="AAA+ ATPase" evidence="6">
    <location>
        <begin position="54"/>
        <end position="181"/>
    </location>
</feature>
<accession>A0A1V0SH82</accession>
<dbReference type="SUPFAM" id="SSF52540">
    <property type="entry name" value="P-loop containing nucleoside triphosphate hydrolases"/>
    <property type="match status" value="1"/>
</dbReference>
<dbReference type="SUPFAM" id="SSF48019">
    <property type="entry name" value="post-AAA+ oligomerization domain-like"/>
    <property type="match status" value="1"/>
</dbReference>
<keyword evidence="4" id="KW-0067">ATP-binding</keyword>
<keyword evidence="3" id="KW-0547">Nucleotide-binding</keyword>
<dbReference type="InterPro" id="IPR003959">
    <property type="entry name" value="ATPase_AAA_core"/>
</dbReference>
<dbReference type="Pfam" id="PF21960">
    <property type="entry name" value="RCF1-5-like_lid"/>
    <property type="match status" value="1"/>
</dbReference>
<dbReference type="Gene3D" id="1.10.8.60">
    <property type="match status" value="1"/>
</dbReference>
<evidence type="ECO:0000259" key="6">
    <source>
        <dbReference type="SMART" id="SM00382"/>
    </source>
</evidence>
<dbReference type="PANTHER" id="PTHR11669:SF9">
    <property type="entry name" value="REPLICATION FACTOR C SUBUNIT 5"/>
    <property type="match status" value="1"/>
</dbReference>
<keyword evidence="2" id="KW-0235">DNA replication</keyword>
<dbReference type="FunFam" id="3.40.50.300:FF:000952">
    <property type="entry name" value="Replication factor C subunit 2"/>
    <property type="match status" value="1"/>
</dbReference>
<organism evidence="7">
    <name type="scientific">Hokovirus HKV1</name>
    <dbReference type="NCBI Taxonomy" id="1977638"/>
    <lineage>
        <taxon>Viruses</taxon>
        <taxon>Varidnaviria</taxon>
        <taxon>Bamfordvirae</taxon>
        <taxon>Nucleocytoviricota</taxon>
        <taxon>Megaviricetes</taxon>
        <taxon>Imitervirales</taxon>
        <taxon>Mimiviridae</taxon>
        <taxon>Klosneuvirinae</taxon>
        <taxon>Hokovirus</taxon>
    </lineage>
</organism>
<dbReference type="GO" id="GO:0003689">
    <property type="term" value="F:DNA clamp loader activity"/>
    <property type="evidence" value="ECO:0007669"/>
    <property type="project" value="TreeGrafter"/>
</dbReference>
<evidence type="ECO:0000256" key="4">
    <source>
        <dbReference type="ARBA" id="ARBA00022840"/>
    </source>
</evidence>
<evidence type="ECO:0000256" key="5">
    <source>
        <dbReference type="ARBA" id="ARBA00058986"/>
    </source>
</evidence>